<protein>
    <submittedName>
        <fullName evidence="2">Uncharacterized protein</fullName>
    </submittedName>
</protein>
<feature type="region of interest" description="Disordered" evidence="1">
    <location>
        <begin position="240"/>
        <end position="302"/>
    </location>
</feature>
<feature type="compositionally biased region" description="Polar residues" evidence="1">
    <location>
        <begin position="240"/>
        <end position="254"/>
    </location>
</feature>
<sequence length="808" mass="92555">MTEAEDKPKTKTTQIVEGILFSHVFKHSISVGVDGIHATKRIVQIFGPLVHITDPNKLLPNLFLFLPMWEITPKKSKNHRTLILRSEKVEDINEIKIKTKNIKLLNMLSKQFLVGKECLINQKLRFANHSIRLNKDGAFVPAKYQMSNDYVKVIVGDKVAIDLPRYPDSWAGPNINDYEKVHFYRGDHMTATIKCKDMLQAMKIIVEMNMIPDDLETIPDIFTGKKEDLLVPEIDESVFDNTSGSSIASSTQLSEADAGTDDEDEEEEDEAEDGHKKKKKKSKNEKEIPLEKKKKKKRKGVEAMADFSVRMEEKMDKLKELPRNEKRAGRAECIEKIVSQFTLKVPTGTAPPVTVPEKGPNDNDILPWEMPRSPITSSLFNNQIQTDFPEDITLKDKYNVSEVFQSLTNKNKEALSSFRSGEPNDKDVVPYDEAFGNLDKMQPNELPEFVTGVFLHGRTRSYIDLAHSISNINFSCKRIREIFQSTHVKTKKTYYRFFFQLFKEGLAGTFFHSLVRFPYFRLVNYYPDSLMRCDDTIETLSKLNVKLPGNAKLKSKPKCPFKLDIYPHIILAHEIPRFQQNETEIWIDEENQMGPTPMSMIIAACIALMALTYNDREPKNIIYKGQFKKLWKTFKQHSKNLGSVEPEIEALKLKRAHQDTKVVELLLHALVENKLIEFLINFMKCKNCKNDLMQHLILCVSQLEKLSNSFVKDCLKRKSIIKETKNDLIKVFARDPLKKKKSAQQADQNKELLNAANNKINQIVGQIENKTGIKLKKNDGDAETDAADAEEENKADNNENDNNNAPKS</sequence>
<gene>
    <name evidence="2" type="ORF">M9Y10_023293</name>
</gene>
<accession>A0ABR2KUY3</accession>
<feature type="compositionally biased region" description="Acidic residues" evidence="1">
    <location>
        <begin position="258"/>
        <end position="272"/>
    </location>
</feature>
<dbReference type="Proteomes" id="UP001470230">
    <property type="component" value="Unassembled WGS sequence"/>
</dbReference>
<proteinExistence type="predicted"/>
<evidence type="ECO:0000256" key="1">
    <source>
        <dbReference type="SAM" id="MobiDB-lite"/>
    </source>
</evidence>
<comment type="caution">
    <text evidence="2">The sequence shown here is derived from an EMBL/GenBank/DDBJ whole genome shotgun (WGS) entry which is preliminary data.</text>
</comment>
<evidence type="ECO:0000313" key="3">
    <source>
        <dbReference type="Proteomes" id="UP001470230"/>
    </source>
</evidence>
<feature type="compositionally biased region" description="Acidic residues" evidence="1">
    <location>
        <begin position="781"/>
        <end position="791"/>
    </location>
</feature>
<name>A0ABR2KUY3_9EUKA</name>
<feature type="region of interest" description="Disordered" evidence="1">
    <location>
        <begin position="774"/>
        <end position="808"/>
    </location>
</feature>
<evidence type="ECO:0000313" key="2">
    <source>
        <dbReference type="EMBL" id="KAK8894853.1"/>
    </source>
</evidence>
<dbReference type="EMBL" id="JAPFFF010000003">
    <property type="protein sequence ID" value="KAK8894853.1"/>
    <property type="molecule type" value="Genomic_DNA"/>
</dbReference>
<organism evidence="2 3">
    <name type="scientific">Tritrichomonas musculus</name>
    <dbReference type="NCBI Taxonomy" id="1915356"/>
    <lineage>
        <taxon>Eukaryota</taxon>
        <taxon>Metamonada</taxon>
        <taxon>Parabasalia</taxon>
        <taxon>Tritrichomonadida</taxon>
        <taxon>Tritrichomonadidae</taxon>
        <taxon>Tritrichomonas</taxon>
    </lineage>
</organism>
<keyword evidence="3" id="KW-1185">Reference proteome</keyword>
<reference evidence="2 3" key="1">
    <citation type="submission" date="2024-04" db="EMBL/GenBank/DDBJ databases">
        <title>Tritrichomonas musculus Genome.</title>
        <authorList>
            <person name="Alves-Ferreira E."/>
            <person name="Grigg M."/>
            <person name="Lorenzi H."/>
            <person name="Galac M."/>
        </authorList>
    </citation>
    <scope>NUCLEOTIDE SEQUENCE [LARGE SCALE GENOMIC DNA]</scope>
    <source>
        <strain evidence="2 3">EAF2021</strain>
    </source>
</reference>